<proteinExistence type="predicted"/>
<evidence type="ECO:0008006" key="5">
    <source>
        <dbReference type="Google" id="ProtNLM"/>
    </source>
</evidence>
<comment type="caution">
    <text evidence="3">The sequence shown here is derived from an EMBL/GenBank/DDBJ whole genome shotgun (WGS) entry which is preliminary data.</text>
</comment>
<dbReference type="InterPro" id="IPR057978">
    <property type="entry name" value="TPR_DAAF5"/>
</dbReference>
<protein>
    <recommendedName>
        <fullName evidence="5">Dynein axonemal assembly factor 5</fullName>
    </recommendedName>
</protein>
<name>A0ABN9L1M7_9NEOB</name>
<dbReference type="Pfam" id="PF24573">
    <property type="entry name" value="HEAT_DAAF5"/>
    <property type="match status" value="1"/>
</dbReference>
<dbReference type="EMBL" id="CAUEEQ010005113">
    <property type="protein sequence ID" value="CAJ0928406.1"/>
    <property type="molecule type" value="Genomic_DNA"/>
</dbReference>
<evidence type="ECO:0000313" key="3">
    <source>
        <dbReference type="EMBL" id="CAJ0928406.1"/>
    </source>
</evidence>
<dbReference type="Gene3D" id="1.25.10.10">
    <property type="entry name" value="Leucine-rich Repeat Variant"/>
    <property type="match status" value="3"/>
</dbReference>
<dbReference type="PANTHER" id="PTHR16216:SF2">
    <property type="entry name" value="DYNEIN AXONEMAL ASSEMBLY FACTOR 5"/>
    <property type="match status" value="1"/>
</dbReference>
<keyword evidence="4" id="KW-1185">Reference proteome</keyword>
<accession>A0ABN9L1M7</accession>
<feature type="domain" description="Dynein axonemal assembly factor 5 HEAT-repeat" evidence="1">
    <location>
        <begin position="318"/>
        <end position="508"/>
    </location>
</feature>
<dbReference type="SUPFAM" id="SSF48371">
    <property type="entry name" value="ARM repeat"/>
    <property type="match status" value="1"/>
</dbReference>
<gene>
    <name evidence="3" type="ORF">RIMI_LOCUS3410871</name>
</gene>
<evidence type="ECO:0000313" key="4">
    <source>
        <dbReference type="Proteomes" id="UP001176940"/>
    </source>
</evidence>
<sequence length="936" mass="104752">MAAAEGEQRAAGEVSQALARHINSLNDDNKSTRKRALAAIQREAEDRRLSSADLQEVFMDLLKALLRSLADPMEKCREIAVHILTHCATNVPRPEEALPYLVPAITQRLGGPELLEPSEELRLALSELLTLLVEVCGRRLGPYLEEMVRILQRTIVDPFPDVRKESCRCAASYARSVPEHFHLQSESLIKPLMQTISHQHSKVRIAVIQTTGAVIQYGNGKSVDDVLSHLAQRLFDDSPQVRLAVTTVVGTWLLELRDRYSYFHKLIPLLLSSSTDEIPDIRQTALDYWQKVGLQWEKENEDDLKDKMDFSAPNPTCYPPGVQRPGLGCRELIFRNLSKILPAISHDITDWVAGTRVKAAQLLVVLLIHAEDHTTQHMELLLSTLYRSCLDEEEKVVHNSIKSAELMGTFVNPEVFLKLILTALQKSPLSSHLSVLAACIRGSSREGIKPHLHRIADVISKPEICQGSEKMLYSEQLLCCVQSMISMSQQTATDISPQCMRVLITILASPASETLYGKVQNVMLSLAEVQGVSGLQGLYRRHMQELMLWASRDHDHWTGYSIERAQLEVLVSESGPVIGEHLDLLMPVLKTCLQQDKEPQMRLKLFSMLSKLLLKASETVNSKGHFHLYSEVLIRDILAPNLKWQAGRTAGAIRTVAVSCLWVLLQSEVLTHEEILLVQDVLMPQILATLEEDSKTSRLVSCRIVKTLLGACGPHLHADKLNAIYPEIVKRLDDAADEVRITAAKTLSLWFKFTDDRYERTTNRGHLEFLFRCLLVHLDDTDATLQAAVLDVLMEASVTDPLVLVQEIEAVKHKHRTPVYCDQLLRHIQMIQDKASTLQRLLKAPEANKVFMSRDGRTPGCLGSGTRTVPGPHSLEWGALTSSVCHTVLCMTARQTPLLIGSEILPAWSESRGSHAALFMEKNAALDTFLRGFEKA</sequence>
<dbReference type="InterPro" id="IPR052623">
    <property type="entry name" value="DAAF5"/>
</dbReference>
<dbReference type="PANTHER" id="PTHR16216">
    <property type="entry name" value="DYNEIN ASSEMBLY FACTOR 5, AXONEMAL"/>
    <property type="match status" value="1"/>
</dbReference>
<reference evidence="3" key="1">
    <citation type="submission" date="2023-07" db="EMBL/GenBank/DDBJ databases">
        <authorList>
            <person name="Stuckert A."/>
        </authorList>
    </citation>
    <scope>NUCLEOTIDE SEQUENCE</scope>
</reference>
<evidence type="ECO:0000259" key="2">
    <source>
        <dbReference type="Pfam" id="PF25757"/>
    </source>
</evidence>
<dbReference type="Pfam" id="PF25757">
    <property type="entry name" value="TPR_DNAAF5"/>
    <property type="match status" value="1"/>
</dbReference>
<dbReference type="InterPro" id="IPR011989">
    <property type="entry name" value="ARM-like"/>
</dbReference>
<feature type="domain" description="Dynein axonemal assembly factor 5 TPR repeats" evidence="2">
    <location>
        <begin position="25"/>
        <end position="307"/>
    </location>
</feature>
<dbReference type="InterPro" id="IPR056497">
    <property type="entry name" value="HEAT_DAAF5"/>
</dbReference>
<organism evidence="3 4">
    <name type="scientific">Ranitomeya imitator</name>
    <name type="common">mimic poison frog</name>
    <dbReference type="NCBI Taxonomy" id="111125"/>
    <lineage>
        <taxon>Eukaryota</taxon>
        <taxon>Metazoa</taxon>
        <taxon>Chordata</taxon>
        <taxon>Craniata</taxon>
        <taxon>Vertebrata</taxon>
        <taxon>Euteleostomi</taxon>
        <taxon>Amphibia</taxon>
        <taxon>Batrachia</taxon>
        <taxon>Anura</taxon>
        <taxon>Neobatrachia</taxon>
        <taxon>Hyloidea</taxon>
        <taxon>Dendrobatidae</taxon>
        <taxon>Dendrobatinae</taxon>
        <taxon>Ranitomeya</taxon>
    </lineage>
</organism>
<dbReference type="InterPro" id="IPR016024">
    <property type="entry name" value="ARM-type_fold"/>
</dbReference>
<dbReference type="Proteomes" id="UP001176940">
    <property type="component" value="Unassembled WGS sequence"/>
</dbReference>
<evidence type="ECO:0000259" key="1">
    <source>
        <dbReference type="Pfam" id="PF24573"/>
    </source>
</evidence>